<reference evidence="1 2" key="1">
    <citation type="submission" date="2020-02" db="EMBL/GenBank/DDBJ databases">
        <title>A chromosome-scale genome assembly of the black bullhead catfish (Ameiurus melas).</title>
        <authorList>
            <person name="Wen M."/>
            <person name="Zham M."/>
            <person name="Cabau C."/>
            <person name="Klopp C."/>
            <person name="Donnadieu C."/>
            <person name="Roques C."/>
            <person name="Bouchez O."/>
            <person name="Lampietro C."/>
            <person name="Jouanno E."/>
            <person name="Herpin A."/>
            <person name="Louis A."/>
            <person name="Berthelot C."/>
            <person name="Parey E."/>
            <person name="Roest-Crollius H."/>
            <person name="Braasch I."/>
            <person name="Postlethwait J."/>
            <person name="Robinson-Rechavi M."/>
            <person name="Echchiki A."/>
            <person name="Begum T."/>
            <person name="Montfort J."/>
            <person name="Schartl M."/>
            <person name="Bobe J."/>
            <person name="Guiguen Y."/>
        </authorList>
    </citation>
    <scope>NUCLEOTIDE SEQUENCE [LARGE SCALE GENOMIC DNA]</scope>
    <source>
        <strain evidence="1">M_S1</strain>
        <tissue evidence="1">Blood</tissue>
    </source>
</reference>
<proteinExistence type="predicted"/>
<organism evidence="1 2">
    <name type="scientific">Ameiurus melas</name>
    <name type="common">Black bullhead</name>
    <name type="synonym">Silurus melas</name>
    <dbReference type="NCBI Taxonomy" id="219545"/>
    <lineage>
        <taxon>Eukaryota</taxon>
        <taxon>Metazoa</taxon>
        <taxon>Chordata</taxon>
        <taxon>Craniata</taxon>
        <taxon>Vertebrata</taxon>
        <taxon>Euteleostomi</taxon>
        <taxon>Actinopterygii</taxon>
        <taxon>Neopterygii</taxon>
        <taxon>Teleostei</taxon>
        <taxon>Ostariophysi</taxon>
        <taxon>Siluriformes</taxon>
        <taxon>Ictaluridae</taxon>
        <taxon>Ameiurus</taxon>
    </lineage>
</organism>
<keyword evidence="2" id="KW-1185">Reference proteome</keyword>
<evidence type="ECO:0000313" key="1">
    <source>
        <dbReference type="EMBL" id="KAF4073735.1"/>
    </source>
</evidence>
<name>A0A7J5ZT15_AMEME</name>
<dbReference type="EMBL" id="JAAGNN010000023">
    <property type="protein sequence ID" value="KAF4073735.1"/>
    <property type="molecule type" value="Genomic_DNA"/>
</dbReference>
<comment type="caution">
    <text evidence="1">The sequence shown here is derived from an EMBL/GenBank/DDBJ whole genome shotgun (WGS) entry which is preliminary data.</text>
</comment>
<evidence type="ECO:0000313" key="2">
    <source>
        <dbReference type="Proteomes" id="UP000593565"/>
    </source>
</evidence>
<accession>A0A7J5ZT15</accession>
<protein>
    <submittedName>
        <fullName evidence="1">Uncharacterized protein</fullName>
    </submittedName>
</protein>
<gene>
    <name evidence="1" type="ORF">AMELA_G00246810</name>
</gene>
<dbReference type="Proteomes" id="UP000593565">
    <property type="component" value="Unassembled WGS sequence"/>
</dbReference>
<sequence length="101" mass="11680">MVHVNISLTRTDLRLLWRAMISNCEQQKDCRRKHSKSTKGNSLESQQARIIAKHGRFWRQSYRGEPGASSRALNDSVQGIALKIRACKCGFEDEFWNFVLL</sequence>
<dbReference type="AlphaFoldDB" id="A0A7J5ZT15"/>